<feature type="compositionally biased region" description="Low complexity" evidence="1">
    <location>
        <begin position="9"/>
        <end position="22"/>
    </location>
</feature>
<dbReference type="Proteomes" id="UP000324222">
    <property type="component" value="Unassembled WGS sequence"/>
</dbReference>
<gene>
    <name evidence="2" type="ORF">E2C01_001003</name>
</gene>
<name>A0A5B7CJ44_PORTR</name>
<reference evidence="2 3" key="1">
    <citation type="submission" date="2019-05" db="EMBL/GenBank/DDBJ databases">
        <title>Another draft genome of Portunus trituberculatus and its Hox gene families provides insights of decapod evolution.</title>
        <authorList>
            <person name="Jeong J.-H."/>
            <person name="Song I."/>
            <person name="Kim S."/>
            <person name="Choi T."/>
            <person name="Kim D."/>
            <person name="Ryu S."/>
            <person name="Kim W."/>
        </authorList>
    </citation>
    <scope>NUCLEOTIDE SEQUENCE [LARGE SCALE GENOMIC DNA]</scope>
    <source>
        <tissue evidence="2">Muscle</tissue>
    </source>
</reference>
<dbReference type="EMBL" id="VSRR010000029">
    <property type="protein sequence ID" value="MPC08416.1"/>
    <property type="molecule type" value="Genomic_DNA"/>
</dbReference>
<proteinExistence type="predicted"/>
<evidence type="ECO:0000313" key="3">
    <source>
        <dbReference type="Proteomes" id="UP000324222"/>
    </source>
</evidence>
<feature type="region of interest" description="Disordered" evidence="1">
    <location>
        <begin position="1"/>
        <end position="24"/>
    </location>
</feature>
<accession>A0A5B7CJ44</accession>
<evidence type="ECO:0000256" key="1">
    <source>
        <dbReference type="SAM" id="MobiDB-lite"/>
    </source>
</evidence>
<evidence type="ECO:0000313" key="2">
    <source>
        <dbReference type="EMBL" id="MPC08416.1"/>
    </source>
</evidence>
<comment type="caution">
    <text evidence="2">The sequence shown here is derived from an EMBL/GenBank/DDBJ whole genome shotgun (WGS) entry which is preliminary data.</text>
</comment>
<sequence>MPVVHHDSSTSTLPTPTSNSKSVRYEADTSIGIAAASSLHHTATQLSQNEKLLSLTHTEITRLSSVTVSDSTTSRVYDRPLIFPSSPSRDNNEDDTNMQKDFLAEFLALPTSKTEPSSPSAEDGGDISDTKNFLNKILALPSATSTTSDPKILKFLYKKMMKDVLVNYRQIEEIPSVLSASRLQMRHEKSGAPTYRSAAELSGAQLEIVSGAQFENAVGPTCV</sequence>
<keyword evidence="3" id="KW-1185">Reference proteome</keyword>
<protein>
    <submittedName>
        <fullName evidence="2">Uncharacterized protein</fullName>
    </submittedName>
</protein>
<dbReference type="AlphaFoldDB" id="A0A5B7CJ44"/>
<dbReference type="OrthoDB" id="6357120at2759"/>
<organism evidence="2 3">
    <name type="scientific">Portunus trituberculatus</name>
    <name type="common">Swimming crab</name>
    <name type="synonym">Neptunus trituberculatus</name>
    <dbReference type="NCBI Taxonomy" id="210409"/>
    <lineage>
        <taxon>Eukaryota</taxon>
        <taxon>Metazoa</taxon>
        <taxon>Ecdysozoa</taxon>
        <taxon>Arthropoda</taxon>
        <taxon>Crustacea</taxon>
        <taxon>Multicrustacea</taxon>
        <taxon>Malacostraca</taxon>
        <taxon>Eumalacostraca</taxon>
        <taxon>Eucarida</taxon>
        <taxon>Decapoda</taxon>
        <taxon>Pleocyemata</taxon>
        <taxon>Brachyura</taxon>
        <taxon>Eubrachyura</taxon>
        <taxon>Portunoidea</taxon>
        <taxon>Portunidae</taxon>
        <taxon>Portuninae</taxon>
        <taxon>Portunus</taxon>
    </lineage>
</organism>